<dbReference type="NCBIfam" id="TIGR00196">
    <property type="entry name" value="yjeF_cterm"/>
    <property type="match status" value="1"/>
</dbReference>
<comment type="function">
    <text evidence="18">Catalyzes the epimerization of the S- and R-forms of NAD(P)HX, a damaged form of NAD(P)H that is a result of enzymatic or heat-dependent hydration. This is a prerequisite for the S-specific NAD(P)H-hydrate dehydratase to allow the repair of both epimers of NAD(P)HX.</text>
</comment>
<dbReference type="EMBL" id="CP047593">
    <property type="protein sequence ID" value="QHI69208.1"/>
    <property type="molecule type" value="Genomic_DNA"/>
</dbReference>
<feature type="domain" description="YjeF C-terminal" evidence="20">
    <location>
        <begin position="229"/>
        <end position="497"/>
    </location>
</feature>
<protein>
    <recommendedName>
        <fullName evidence="19">Bifunctional NAD(P)H-hydrate repair enzyme</fullName>
    </recommendedName>
    <alternativeName>
        <fullName evidence="19">Nicotinamide nucleotide repair protein</fullName>
    </alternativeName>
    <domain>
        <recommendedName>
            <fullName evidence="19">ADP-dependent (S)-NAD(P)H-hydrate dehydratase</fullName>
            <ecNumber evidence="19">4.2.1.136</ecNumber>
        </recommendedName>
        <alternativeName>
            <fullName evidence="19">ADP-dependent NAD(P)HX dehydratase</fullName>
        </alternativeName>
    </domain>
    <domain>
        <recommendedName>
            <fullName evidence="19">NAD(P)H-hydrate epimerase</fullName>
            <ecNumber evidence="19">5.1.99.6</ecNumber>
        </recommendedName>
    </domain>
</protein>
<evidence type="ECO:0000256" key="8">
    <source>
        <dbReference type="ARBA" id="ARBA00022857"/>
    </source>
</evidence>
<feature type="binding site" evidence="18">
    <location>
        <begin position="131"/>
        <end position="137"/>
    </location>
    <ligand>
        <name>(6S)-NADPHX</name>
        <dbReference type="ChEBI" id="CHEBI:64076"/>
    </ligand>
</feature>
<keyword evidence="9 18" id="KW-0630">Potassium</keyword>
<feature type="binding site" evidence="18">
    <location>
        <position position="162"/>
    </location>
    <ligand>
        <name>(6S)-NADPHX</name>
        <dbReference type="ChEBI" id="CHEBI:64076"/>
    </ligand>
</feature>
<evidence type="ECO:0000256" key="11">
    <source>
        <dbReference type="ARBA" id="ARBA00023235"/>
    </source>
</evidence>
<organism evidence="22 23">
    <name type="scientific">Tichowtungia aerotolerans</name>
    <dbReference type="NCBI Taxonomy" id="2697043"/>
    <lineage>
        <taxon>Bacteria</taxon>
        <taxon>Pseudomonadati</taxon>
        <taxon>Kiritimatiellota</taxon>
        <taxon>Tichowtungiia</taxon>
        <taxon>Tichowtungiales</taxon>
        <taxon>Tichowtungiaceae</taxon>
        <taxon>Tichowtungia</taxon>
    </lineage>
</organism>
<keyword evidence="7 17" id="KW-0067">ATP-binding</keyword>
<keyword evidence="23" id="KW-1185">Reference proteome</keyword>
<evidence type="ECO:0000256" key="6">
    <source>
        <dbReference type="ARBA" id="ARBA00022741"/>
    </source>
</evidence>
<feature type="binding site" evidence="17">
    <location>
        <position position="437"/>
    </location>
    <ligand>
        <name>AMP</name>
        <dbReference type="ChEBI" id="CHEBI:456215"/>
    </ligand>
</feature>
<dbReference type="Proteomes" id="UP000464954">
    <property type="component" value="Chromosome"/>
</dbReference>
<comment type="similarity">
    <text evidence="17">Belongs to the NnrD/CARKD family.</text>
</comment>
<dbReference type="HAMAP" id="MF_01965">
    <property type="entry name" value="NADHX_dehydratase"/>
    <property type="match status" value="1"/>
</dbReference>
<feature type="binding site" evidence="18">
    <location>
        <position position="165"/>
    </location>
    <ligand>
        <name>K(+)</name>
        <dbReference type="ChEBI" id="CHEBI:29103"/>
    </ligand>
</feature>
<evidence type="ECO:0000256" key="15">
    <source>
        <dbReference type="ARBA" id="ARBA00048238"/>
    </source>
</evidence>
<dbReference type="Pfam" id="PF03853">
    <property type="entry name" value="YjeF_N"/>
    <property type="match status" value="1"/>
</dbReference>
<evidence type="ECO:0000256" key="4">
    <source>
        <dbReference type="ARBA" id="ARBA00009524"/>
    </source>
</evidence>
<keyword evidence="11 18" id="KW-0413">Isomerase</keyword>
<dbReference type="GO" id="GO:0046872">
    <property type="term" value="F:metal ion binding"/>
    <property type="evidence" value="ECO:0007669"/>
    <property type="project" value="UniProtKB-UniRule"/>
</dbReference>
<dbReference type="KEGG" id="taer:GT409_07000"/>
<evidence type="ECO:0000259" key="20">
    <source>
        <dbReference type="PROSITE" id="PS51383"/>
    </source>
</evidence>
<feature type="binding site" evidence="17">
    <location>
        <position position="264"/>
    </location>
    <ligand>
        <name>(6S)-NADPHX</name>
        <dbReference type="ChEBI" id="CHEBI:64076"/>
    </ligand>
</feature>
<evidence type="ECO:0000313" key="23">
    <source>
        <dbReference type="Proteomes" id="UP000464954"/>
    </source>
</evidence>
<dbReference type="Pfam" id="PF01256">
    <property type="entry name" value="Carb_kinase"/>
    <property type="match status" value="1"/>
</dbReference>
<dbReference type="PROSITE" id="PS51383">
    <property type="entry name" value="YJEF_C_3"/>
    <property type="match status" value="1"/>
</dbReference>
<feature type="binding site" evidence="17">
    <location>
        <begin position="408"/>
        <end position="412"/>
    </location>
    <ligand>
        <name>AMP</name>
        <dbReference type="ChEBI" id="CHEBI:456215"/>
    </ligand>
</feature>
<dbReference type="GO" id="GO:0005524">
    <property type="term" value="F:ATP binding"/>
    <property type="evidence" value="ECO:0007669"/>
    <property type="project" value="UniProtKB-UniRule"/>
</dbReference>
<dbReference type="GO" id="GO:0052855">
    <property type="term" value="F:ADP-dependent NAD(P)H-hydrate dehydratase activity"/>
    <property type="evidence" value="ECO:0007669"/>
    <property type="project" value="UniProtKB-UniRule"/>
</dbReference>
<dbReference type="InterPro" id="IPR000631">
    <property type="entry name" value="CARKD"/>
</dbReference>
<reference evidence="22 23" key="1">
    <citation type="submission" date="2020-01" db="EMBL/GenBank/DDBJ databases">
        <title>Ponticoccus aerotolerans gen. nov., sp. nov., an anaerobic bacterium and proposal of Ponticoccusceae fam. nov., Ponticoccusles ord. nov. and Ponticoccuse classis nov. in the phylum Kiritimatiellaeota.</title>
        <authorList>
            <person name="Zhou L.Y."/>
            <person name="Du Z.J."/>
        </authorList>
    </citation>
    <scope>NUCLEOTIDE SEQUENCE [LARGE SCALE GENOMIC DNA]</scope>
    <source>
        <strain evidence="22 23">S-5007</strain>
    </source>
</reference>
<dbReference type="InterPro" id="IPR004443">
    <property type="entry name" value="YjeF_N_dom"/>
</dbReference>
<keyword evidence="6 17" id="KW-0547">Nucleotide-binding</keyword>
<comment type="cofactor">
    <cofactor evidence="18 19">
        <name>K(+)</name>
        <dbReference type="ChEBI" id="CHEBI:29103"/>
    </cofactor>
    <text evidence="18 19">Binds 1 potassium ion per subunit.</text>
</comment>
<comment type="catalytic activity">
    <reaction evidence="2 18 19">
        <text>(6R)-NADPHX = (6S)-NADPHX</text>
        <dbReference type="Rhea" id="RHEA:32227"/>
        <dbReference type="ChEBI" id="CHEBI:64076"/>
        <dbReference type="ChEBI" id="CHEBI:64077"/>
        <dbReference type="EC" id="5.1.99.6"/>
    </reaction>
</comment>
<sequence length="500" mass="52858">MKTISSANMRELDRRAIEEFNIPGDLLMERAGQGVAEITLDILNARMADTVLLIAGTGNNGGDVFAAASFLAEADMHVTVWICGSKQKIKGDAEYHLKKMIRRGIHPIEVAKDEDLSLERTPAVIVDGLLGTGAKGAPRGFMNELIEFINEEARRSFILSIDIPSGVDADTGIAEGNAVRADLTATMCLPKTGLIRPEAVPYVGNVEVIDIGVPDILKELAPGNMEAELIHRANLRVPHRSNEAHKGSYGHVLLIGGAVGTAGAIAMAARAALRSGAGLVSVLTPEEIYPIVAQAAGPEVMVHPVPHLEKLTLDFSKDWKKVTAVCIGPGLQPNPELIETLLQQCPVPLLLDAGALCVSPDQIAQAKCPVVLTPHPGEFERLFGVPVTDRWAQAKAASDQTGQTVVLKGAGTVVATPDYKLGVNMSGNPGMATGGSGDVLAGIITALLGRGMEPFEASITGVHLHGLAGDIAAEDLTQESLIATDIIRYLSEAFRMIRFS</sequence>
<dbReference type="PROSITE" id="PS01050">
    <property type="entry name" value="YJEF_C_2"/>
    <property type="match status" value="1"/>
</dbReference>
<dbReference type="PROSITE" id="PS51385">
    <property type="entry name" value="YJEF_N"/>
    <property type="match status" value="1"/>
</dbReference>
<keyword evidence="10 17" id="KW-0520">NAD</keyword>
<evidence type="ECO:0000256" key="5">
    <source>
        <dbReference type="ARBA" id="ARBA00022723"/>
    </source>
</evidence>
<accession>A0A6P1MAT6</accession>
<keyword evidence="5 18" id="KW-0479">Metal-binding</keyword>
<evidence type="ECO:0000256" key="13">
    <source>
        <dbReference type="ARBA" id="ARBA00023268"/>
    </source>
</evidence>
<evidence type="ECO:0000256" key="10">
    <source>
        <dbReference type="ARBA" id="ARBA00023027"/>
    </source>
</evidence>
<evidence type="ECO:0000256" key="1">
    <source>
        <dbReference type="ARBA" id="ARBA00000013"/>
    </source>
</evidence>
<name>A0A6P1MAT6_9BACT</name>
<feature type="binding site" evidence="17">
    <location>
        <position position="375"/>
    </location>
    <ligand>
        <name>(6S)-NADPHX</name>
        <dbReference type="ChEBI" id="CHEBI:64076"/>
    </ligand>
</feature>
<proteinExistence type="inferred from homology"/>
<dbReference type="SUPFAM" id="SSF64153">
    <property type="entry name" value="YjeF N-terminal domain-like"/>
    <property type="match status" value="1"/>
</dbReference>
<comment type="function">
    <text evidence="14 19">Bifunctional enzyme that catalyzes the epimerization of the S- and R-forms of NAD(P)HX and the dehydration of the S-form of NAD(P)HX at the expense of ADP, which is converted to AMP. This allows the repair of both epimers of NAD(P)HX, a damaged form of NAD(P)H that is a result of enzymatic or heat-dependent hydration.</text>
</comment>
<feature type="binding site" evidence="18">
    <location>
        <begin position="59"/>
        <end position="63"/>
    </location>
    <ligand>
        <name>(6S)-NADPHX</name>
        <dbReference type="ChEBI" id="CHEBI:64076"/>
    </ligand>
</feature>
<evidence type="ECO:0000256" key="17">
    <source>
        <dbReference type="HAMAP-Rule" id="MF_01965"/>
    </source>
</evidence>
<comment type="similarity">
    <text evidence="4 19">In the C-terminal section; belongs to the NnrD/CARKD family.</text>
</comment>
<feature type="binding site" evidence="18">
    <location>
        <position position="60"/>
    </location>
    <ligand>
        <name>K(+)</name>
        <dbReference type="ChEBI" id="CHEBI:29103"/>
    </ligand>
</feature>
<dbReference type="PANTHER" id="PTHR12592">
    <property type="entry name" value="ATP-DEPENDENT (S)-NAD(P)H-HYDRATE DEHYDRATASE FAMILY MEMBER"/>
    <property type="match status" value="1"/>
</dbReference>
<evidence type="ECO:0000313" key="22">
    <source>
        <dbReference type="EMBL" id="QHI69208.1"/>
    </source>
</evidence>
<dbReference type="CDD" id="cd01171">
    <property type="entry name" value="YXKO-related"/>
    <property type="match status" value="1"/>
</dbReference>
<comment type="catalytic activity">
    <reaction evidence="1 18 19">
        <text>(6R)-NADHX = (6S)-NADHX</text>
        <dbReference type="Rhea" id="RHEA:32215"/>
        <dbReference type="ChEBI" id="CHEBI:64074"/>
        <dbReference type="ChEBI" id="CHEBI:64075"/>
        <dbReference type="EC" id="5.1.99.6"/>
    </reaction>
</comment>
<comment type="catalytic activity">
    <reaction evidence="15 17 19">
        <text>(6S)-NADHX + ADP = AMP + phosphate + NADH + H(+)</text>
        <dbReference type="Rhea" id="RHEA:32223"/>
        <dbReference type="ChEBI" id="CHEBI:15378"/>
        <dbReference type="ChEBI" id="CHEBI:43474"/>
        <dbReference type="ChEBI" id="CHEBI:57945"/>
        <dbReference type="ChEBI" id="CHEBI:64074"/>
        <dbReference type="ChEBI" id="CHEBI:456215"/>
        <dbReference type="ChEBI" id="CHEBI:456216"/>
        <dbReference type="EC" id="4.2.1.136"/>
    </reaction>
</comment>
<evidence type="ECO:0000256" key="2">
    <source>
        <dbReference type="ARBA" id="ARBA00000909"/>
    </source>
</evidence>
<dbReference type="InterPro" id="IPR029056">
    <property type="entry name" value="Ribokinase-like"/>
</dbReference>
<comment type="caution">
    <text evidence="18">Lacks conserved residue(s) required for the propagation of feature annotation.</text>
</comment>
<dbReference type="GO" id="GO:0052856">
    <property type="term" value="F:NAD(P)HX epimerase activity"/>
    <property type="evidence" value="ECO:0007669"/>
    <property type="project" value="UniProtKB-UniRule"/>
</dbReference>
<gene>
    <name evidence="17" type="primary">nnrD</name>
    <name evidence="18" type="synonym">nnrE</name>
    <name evidence="22" type="ORF">GT409_07000</name>
</gene>
<dbReference type="PIRSF" id="PIRSF017184">
    <property type="entry name" value="Nnr"/>
    <property type="match status" value="1"/>
</dbReference>
<dbReference type="Gene3D" id="3.40.1190.20">
    <property type="match status" value="1"/>
</dbReference>
<evidence type="ECO:0000256" key="12">
    <source>
        <dbReference type="ARBA" id="ARBA00023239"/>
    </source>
</evidence>
<evidence type="ECO:0000256" key="9">
    <source>
        <dbReference type="ARBA" id="ARBA00022958"/>
    </source>
</evidence>
<evidence type="ECO:0000256" key="14">
    <source>
        <dbReference type="ARBA" id="ARBA00025153"/>
    </source>
</evidence>
<feature type="domain" description="YjeF N-terminal" evidence="21">
    <location>
        <begin position="9"/>
        <end position="219"/>
    </location>
</feature>
<evidence type="ECO:0000259" key="21">
    <source>
        <dbReference type="PROSITE" id="PS51385"/>
    </source>
</evidence>
<feature type="binding site" evidence="17">
    <location>
        <position position="438"/>
    </location>
    <ligand>
        <name>(6S)-NADPHX</name>
        <dbReference type="ChEBI" id="CHEBI:64076"/>
    </ligand>
</feature>
<dbReference type="EC" id="5.1.99.6" evidence="19"/>
<keyword evidence="8 17" id="KW-0521">NADP</keyword>
<evidence type="ECO:0000256" key="7">
    <source>
        <dbReference type="ARBA" id="ARBA00022840"/>
    </source>
</evidence>
<keyword evidence="12 17" id="KW-0456">Lyase</keyword>
<dbReference type="NCBIfam" id="TIGR00197">
    <property type="entry name" value="yjeF_nterm"/>
    <property type="match status" value="1"/>
</dbReference>
<comment type="cofactor">
    <cofactor evidence="17">
        <name>Mg(2+)</name>
        <dbReference type="ChEBI" id="CHEBI:18420"/>
    </cofactor>
</comment>
<feature type="binding site" evidence="18">
    <location>
        <position position="127"/>
    </location>
    <ligand>
        <name>K(+)</name>
        <dbReference type="ChEBI" id="CHEBI:29103"/>
    </ligand>
</feature>
<dbReference type="InterPro" id="IPR017953">
    <property type="entry name" value="Carbohydrate_kinase_pred_CS"/>
</dbReference>
<dbReference type="InterPro" id="IPR036652">
    <property type="entry name" value="YjeF_N_dom_sf"/>
</dbReference>
<comment type="function">
    <text evidence="17">Catalyzes the dehydration of the S-form of NAD(P)HX at the expense of ADP, which is converted to AMP. Together with NAD(P)HX epimerase, which catalyzes the epimerization of the S- and R-forms, the enzyme allows the repair of both epimers of NAD(P)HX, a damaged form of NAD(P)H that is a result of enzymatic or heat-dependent hydration.</text>
</comment>
<comment type="similarity">
    <text evidence="3 19">In the N-terminal section; belongs to the NnrE/AIBP family.</text>
</comment>
<dbReference type="Gene3D" id="3.40.50.10260">
    <property type="entry name" value="YjeF N-terminal domain"/>
    <property type="match status" value="1"/>
</dbReference>
<dbReference type="GO" id="GO:0046496">
    <property type="term" value="P:nicotinamide nucleotide metabolic process"/>
    <property type="evidence" value="ECO:0007669"/>
    <property type="project" value="UniProtKB-UniRule"/>
</dbReference>
<dbReference type="SUPFAM" id="SSF53613">
    <property type="entry name" value="Ribokinase-like"/>
    <property type="match status" value="1"/>
</dbReference>
<dbReference type="HAMAP" id="MF_01966">
    <property type="entry name" value="NADHX_epimerase"/>
    <property type="match status" value="1"/>
</dbReference>
<keyword evidence="13" id="KW-0511">Multifunctional enzyme</keyword>
<evidence type="ECO:0000256" key="3">
    <source>
        <dbReference type="ARBA" id="ARBA00006001"/>
    </source>
</evidence>
<comment type="subunit">
    <text evidence="17">Homotetramer.</text>
</comment>
<evidence type="ECO:0000256" key="18">
    <source>
        <dbReference type="HAMAP-Rule" id="MF_01966"/>
    </source>
</evidence>
<dbReference type="PANTHER" id="PTHR12592:SF0">
    <property type="entry name" value="ATP-DEPENDENT (S)-NAD(P)H-HYDRATE DEHYDRATASE"/>
    <property type="match status" value="1"/>
</dbReference>
<evidence type="ECO:0000256" key="19">
    <source>
        <dbReference type="PIRNR" id="PIRNR017184"/>
    </source>
</evidence>
<dbReference type="RefSeq" id="WP_160628309.1">
    <property type="nucleotide sequence ID" value="NZ_CP047593.1"/>
</dbReference>
<evidence type="ECO:0000256" key="16">
    <source>
        <dbReference type="ARBA" id="ARBA00049209"/>
    </source>
</evidence>
<feature type="binding site" evidence="17">
    <location>
        <position position="330"/>
    </location>
    <ligand>
        <name>(6S)-NADPHX</name>
        <dbReference type="ChEBI" id="CHEBI:64076"/>
    </ligand>
</feature>
<comment type="similarity">
    <text evidence="18">Belongs to the NnrE/AIBP family.</text>
</comment>
<dbReference type="GO" id="GO:0110051">
    <property type="term" value="P:metabolite repair"/>
    <property type="evidence" value="ECO:0007669"/>
    <property type="project" value="TreeGrafter"/>
</dbReference>
<comment type="catalytic activity">
    <reaction evidence="16 17 19">
        <text>(6S)-NADPHX + ADP = AMP + phosphate + NADPH + H(+)</text>
        <dbReference type="Rhea" id="RHEA:32235"/>
        <dbReference type="ChEBI" id="CHEBI:15378"/>
        <dbReference type="ChEBI" id="CHEBI:43474"/>
        <dbReference type="ChEBI" id="CHEBI:57783"/>
        <dbReference type="ChEBI" id="CHEBI:64076"/>
        <dbReference type="ChEBI" id="CHEBI:456215"/>
        <dbReference type="ChEBI" id="CHEBI:456216"/>
        <dbReference type="EC" id="4.2.1.136"/>
    </reaction>
</comment>
<dbReference type="EC" id="4.2.1.136" evidence="19"/>
<dbReference type="InterPro" id="IPR030677">
    <property type="entry name" value="Nnr"/>
</dbReference>
<dbReference type="AlphaFoldDB" id="A0A6P1MAT6"/>